<keyword evidence="1" id="KW-0732">Signal</keyword>
<gene>
    <name evidence="4" type="ORF">SNOG_00225</name>
</gene>
<dbReference type="EMBL" id="CH445325">
    <property type="protein sequence ID" value="EAT91720.2"/>
    <property type="molecule type" value="Genomic_DNA"/>
</dbReference>
<feature type="domain" description="Tail specific protease" evidence="2">
    <location>
        <begin position="325"/>
        <end position="537"/>
    </location>
</feature>
<feature type="chain" id="PRO_5004178552" evidence="1">
    <location>
        <begin position="20"/>
        <end position="740"/>
    </location>
</feature>
<dbReference type="STRING" id="321614.Q0V6Y9"/>
<dbReference type="Pfam" id="PF23658">
    <property type="entry name" value="PDZ_CPAF_rel"/>
    <property type="match status" value="1"/>
</dbReference>
<proteinExistence type="predicted"/>
<evidence type="ECO:0000259" key="2">
    <source>
        <dbReference type="Pfam" id="PF03572"/>
    </source>
</evidence>
<dbReference type="InterPro" id="IPR052766">
    <property type="entry name" value="S41A_metabolite_peptidase"/>
</dbReference>
<protein>
    <submittedName>
        <fullName evidence="4">Uncharacterized protein</fullName>
    </submittedName>
</protein>
<sequence length="740" mass="80375">MPCLLKTLTGLSLASLALSSPLQALQNGIGSPCAAASAAVAANVSQTSPPRVPAQLAYDCLTSVPFNQSAALALVDGIPAYFRWQSNTAWLKDPPEEYATKVQPGIDVWGGLADIRSKVVGGKYANEYETHDGHFAFIPDVIGNVFAFARPVPLVSVSADGKQLPKPYVYADVVAESFSNATYTASAVSKINGQEAKEYLESWAQIGGLQDRDALYNNLFYELAIVSLGPAGAGVGTFAGGSRGRWVFPNATTELTFENGTSRKYENYARVLVNLTGITDGKSLYNKYFTGPPPGTKRTNGYPPPVIRDIRNLIGGYYLEGDYSDVAVLSVPSFVGADGPQKSFQATAVSFLESAKAAGKKKLVIDLSANGGGTILLAYELYKLLFPNNIDHAADDRIRASESIDLIGKKLSEVAGTFPRILVNKTDNETLRDLNSNIAASMFNYRSDMTPEGKNFENWAEKFGPLQQKGDNFTNLFRWNFSDVLVTLYSNGINIHGYGPLKNYTTQPFAAEDIVVVTEGYCASTCTIFSELMRQRAGVKYIALGGRPREGPIQAVGGVKGTNSQGWDFVQNVAQAMVTELNNTLEESKMYNRTELGQYFDDTVFNRAAVNITPGINFRDGIRSKDLASNTEATNDIPLQFVYEEADCRILYTKPMTTDVTNIWKAVADTAWGGKDHCFAGSLGGYKKSSLAKRELSVSERVLSKKISAWRNQLSPADYPLEVFTDLGKAKLSGDGIMYP</sequence>
<accession>Q0V6Y9</accession>
<dbReference type="KEGG" id="pno:SNOG_00225"/>
<dbReference type="eggNOG" id="ENOG502S18W">
    <property type="taxonomic scope" value="Eukaryota"/>
</dbReference>
<dbReference type="InterPro" id="IPR029045">
    <property type="entry name" value="ClpP/crotonase-like_dom_sf"/>
</dbReference>
<dbReference type="InterPro" id="IPR056186">
    <property type="entry name" value="PDZ_CPAF-rel"/>
</dbReference>
<dbReference type="InterPro" id="IPR005151">
    <property type="entry name" value="Tail-specific_protease"/>
</dbReference>
<evidence type="ECO:0000313" key="5">
    <source>
        <dbReference type="Proteomes" id="UP000001055"/>
    </source>
</evidence>
<dbReference type="InParanoid" id="Q0V6Y9"/>
<dbReference type="HOGENOM" id="CLU_014251_1_1_1"/>
<dbReference type="GO" id="GO:0008236">
    <property type="term" value="F:serine-type peptidase activity"/>
    <property type="evidence" value="ECO:0007669"/>
    <property type="project" value="InterPro"/>
</dbReference>
<dbReference type="Proteomes" id="UP000001055">
    <property type="component" value="Unassembled WGS sequence"/>
</dbReference>
<evidence type="ECO:0000259" key="3">
    <source>
        <dbReference type="Pfam" id="PF23658"/>
    </source>
</evidence>
<dbReference type="GeneID" id="5968451"/>
<evidence type="ECO:0000256" key="1">
    <source>
        <dbReference type="SAM" id="SignalP"/>
    </source>
</evidence>
<name>Q0V6Y9_PHANO</name>
<dbReference type="Gene3D" id="3.90.226.10">
    <property type="entry name" value="2-enoyl-CoA Hydratase, Chain A, domain 1"/>
    <property type="match status" value="1"/>
</dbReference>
<reference evidence="5" key="1">
    <citation type="journal article" date="2007" name="Plant Cell">
        <title>Dothideomycete-plant interactions illuminated by genome sequencing and EST analysis of the wheat pathogen Stagonospora nodorum.</title>
        <authorList>
            <person name="Hane J.K."/>
            <person name="Lowe R.G."/>
            <person name="Solomon P.S."/>
            <person name="Tan K.C."/>
            <person name="Schoch C.L."/>
            <person name="Spatafora J.W."/>
            <person name="Crous P.W."/>
            <person name="Kodira C."/>
            <person name="Birren B.W."/>
            <person name="Galagan J.E."/>
            <person name="Torriani S.F."/>
            <person name="McDonald B.A."/>
            <person name="Oliver R.P."/>
        </authorList>
    </citation>
    <scope>NUCLEOTIDE SEQUENCE [LARGE SCALE GENOMIC DNA]</scope>
    <source>
        <strain evidence="5">SN15 / ATCC MYA-4574 / FGSC 10173</strain>
    </source>
</reference>
<dbReference type="GO" id="GO:0006508">
    <property type="term" value="P:proteolysis"/>
    <property type="evidence" value="ECO:0007669"/>
    <property type="project" value="InterPro"/>
</dbReference>
<feature type="signal peptide" evidence="1">
    <location>
        <begin position="1"/>
        <end position="19"/>
    </location>
</feature>
<dbReference type="Pfam" id="PF03572">
    <property type="entry name" value="Peptidase_S41"/>
    <property type="match status" value="1"/>
</dbReference>
<dbReference type="VEuPathDB" id="FungiDB:JI435_002250"/>
<feature type="domain" description="CPAF-like PDZ" evidence="3">
    <location>
        <begin position="148"/>
        <end position="275"/>
    </location>
</feature>
<dbReference type="SUPFAM" id="SSF52096">
    <property type="entry name" value="ClpP/crotonase"/>
    <property type="match status" value="1"/>
</dbReference>
<dbReference type="PANTHER" id="PTHR37049">
    <property type="entry name" value="PEPTIDASE S41 FAMILY PROTEIN"/>
    <property type="match status" value="1"/>
</dbReference>
<dbReference type="PANTHER" id="PTHR37049:SF4">
    <property type="entry name" value="RHODANESE DOMAIN-CONTAINING PROTEIN"/>
    <property type="match status" value="1"/>
</dbReference>
<organism evidence="4 5">
    <name type="scientific">Phaeosphaeria nodorum (strain SN15 / ATCC MYA-4574 / FGSC 10173)</name>
    <name type="common">Glume blotch fungus</name>
    <name type="synonym">Parastagonospora nodorum</name>
    <dbReference type="NCBI Taxonomy" id="321614"/>
    <lineage>
        <taxon>Eukaryota</taxon>
        <taxon>Fungi</taxon>
        <taxon>Dikarya</taxon>
        <taxon>Ascomycota</taxon>
        <taxon>Pezizomycotina</taxon>
        <taxon>Dothideomycetes</taxon>
        <taxon>Pleosporomycetidae</taxon>
        <taxon>Pleosporales</taxon>
        <taxon>Pleosporineae</taxon>
        <taxon>Phaeosphaeriaceae</taxon>
        <taxon>Parastagonospora</taxon>
    </lineage>
</organism>
<evidence type="ECO:0000313" key="4">
    <source>
        <dbReference type="EMBL" id="EAT91720.2"/>
    </source>
</evidence>
<dbReference type="AlphaFoldDB" id="Q0V6Y9"/>
<dbReference type="RefSeq" id="XP_001790916.1">
    <property type="nucleotide sequence ID" value="XM_001790864.1"/>
</dbReference>